<dbReference type="SUPFAM" id="SSF48452">
    <property type="entry name" value="TPR-like"/>
    <property type="match status" value="1"/>
</dbReference>
<dbReference type="EMBL" id="JAVDQD010000001">
    <property type="protein sequence ID" value="MDR6237668.1"/>
    <property type="molecule type" value="Genomic_DNA"/>
</dbReference>
<feature type="signal peptide" evidence="1">
    <location>
        <begin position="1"/>
        <end position="26"/>
    </location>
</feature>
<dbReference type="InterPro" id="IPR041662">
    <property type="entry name" value="SusD-like_2"/>
</dbReference>
<evidence type="ECO:0000313" key="3">
    <source>
        <dbReference type="Proteomes" id="UP001185092"/>
    </source>
</evidence>
<dbReference type="AlphaFoldDB" id="A0AAE3XKH7"/>
<proteinExistence type="predicted"/>
<gene>
    <name evidence="2" type="ORF">HNQ88_000644</name>
</gene>
<reference evidence="2" key="1">
    <citation type="submission" date="2023-07" db="EMBL/GenBank/DDBJ databases">
        <title>Genomic Encyclopedia of Type Strains, Phase IV (KMG-IV): sequencing the most valuable type-strain genomes for metagenomic binning, comparative biology and taxonomic classification.</title>
        <authorList>
            <person name="Goeker M."/>
        </authorList>
    </citation>
    <scope>NUCLEOTIDE SEQUENCE</scope>
    <source>
        <strain evidence="2">DSM 26174</strain>
    </source>
</reference>
<name>A0AAE3XKH7_9BACT</name>
<feature type="chain" id="PRO_5042073276" description="SusD/RagB family nutrient-binding outer membrane lipoprotein" evidence="1">
    <location>
        <begin position="27"/>
        <end position="490"/>
    </location>
</feature>
<dbReference type="Pfam" id="PF12771">
    <property type="entry name" value="SusD-like_2"/>
    <property type="match status" value="1"/>
</dbReference>
<dbReference type="PROSITE" id="PS51257">
    <property type="entry name" value="PROKAR_LIPOPROTEIN"/>
    <property type="match status" value="1"/>
</dbReference>
<keyword evidence="3" id="KW-1185">Reference proteome</keyword>
<organism evidence="2 3">
    <name type="scientific">Aureibacter tunicatorum</name>
    <dbReference type="NCBI Taxonomy" id="866807"/>
    <lineage>
        <taxon>Bacteria</taxon>
        <taxon>Pseudomonadati</taxon>
        <taxon>Bacteroidota</taxon>
        <taxon>Cytophagia</taxon>
        <taxon>Cytophagales</taxon>
        <taxon>Persicobacteraceae</taxon>
        <taxon>Aureibacter</taxon>
    </lineage>
</organism>
<dbReference type="Gene3D" id="1.25.40.390">
    <property type="match status" value="1"/>
</dbReference>
<dbReference type="Proteomes" id="UP001185092">
    <property type="component" value="Unassembled WGS sequence"/>
</dbReference>
<protein>
    <recommendedName>
        <fullName evidence="4">SusD/RagB family nutrient-binding outer membrane lipoprotein</fullName>
    </recommendedName>
</protein>
<keyword evidence="1" id="KW-0732">Signal</keyword>
<evidence type="ECO:0008006" key="4">
    <source>
        <dbReference type="Google" id="ProtNLM"/>
    </source>
</evidence>
<comment type="caution">
    <text evidence="2">The sequence shown here is derived from an EMBL/GenBank/DDBJ whole genome shotgun (WGS) entry which is preliminary data.</text>
</comment>
<accession>A0AAE3XKH7</accession>
<dbReference type="InterPro" id="IPR011990">
    <property type="entry name" value="TPR-like_helical_dom_sf"/>
</dbReference>
<evidence type="ECO:0000256" key="1">
    <source>
        <dbReference type="SAM" id="SignalP"/>
    </source>
</evidence>
<sequence length="490" mass="53961">MKYKINIRKALLLSAVGIGLTFSSCTDDFEQLNTNPKSPKELAAEDTKYQLANVQYNYAFQYLQISRVDNPSNVLVQHLTQTTYVDVSQYNFASNAGDQFYTNWIRKANDLQSIISNAELNKESLSAGQYGYIKGIALAHFVFGMQNVTDHFGPIPYTNAFRAIDGTEFFSPSYDSQELVYDNLLSDINEAITLLTAANEEGVNMYESSDRIYGGSASSWLKFANSMKIRVAARMLDIKESAALTAIEEAAAAGAIASNADNADFPFGDDNYQPIADEHRNRTDYVVSETMIDRLIELSDPRLSAYASPNNAGDYVGGVNGTTNSADETSTVAANLKSDPSFPATFIQYAEVEFILAEVAARKGDAATAKAHYDKAIEASMNKWGITDAAAIADYIASEGVAWDGTGNYKEAIGEQKWLALYMQSHEAWAEYRRLDYPMLERAVGATVDVPVRIFYPSNESTANAVNYAEGVQMLNGADDSQTKLWWDVN</sequence>
<evidence type="ECO:0000313" key="2">
    <source>
        <dbReference type="EMBL" id="MDR6237668.1"/>
    </source>
</evidence>
<dbReference type="RefSeq" id="WP_309937135.1">
    <property type="nucleotide sequence ID" value="NZ_AP025305.1"/>
</dbReference>